<dbReference type="Pfam" id="PF02771">
    <property type="entry name" value="Acyl-CoA_dh_N"/>
    <property type="match status" value="1"/>
</dbReference>
<comment type="caution">
    <text evidence="14">The sequence shown here is derived from an EMBL/GenBank/DDBJ whole genome shotgun (WGS) entry which is preliminary data.</text>
</comment>
<dbReference type="Gene3D" id="2.40.110.10">
    <property type="entry name" value="Butyryl-CoA Dehydrogenase, subunit A, domain 2"/>
    <property type="match status" value="1"/>
</dbReference>
<dbReference type="GO" id="GO:0005737">
    <property type="term" value="C:cytoplasm"/>
    <property type="evidence" value="ECO:0007669"/>
    <property type="project" value="TreeGrafter"/>
</dbReference>
<dbReference type="EMBL" id="VJZD01000057">
    <property type="protein sequence ID" value="MPY32853.1"/>
    <property type="molecule type" value="Genomic_DNA"/>
</dbReference>
<dbReference type="SUPFAM" id="SSF47203">
    <property type="entry name" value="Acyl-CoA dehydrogenase C-terminal domain-like"/>
    <property type="match status" value="1"/>
</dbReference>
<dbReference type="PANTHER" id="PTHR48083:SF20">
    <property type="entry name" value="LONG-CHAIN SPECIFIC ACYL-COA DEHYDROGENASE, MITOCHONDRIAL"/>
    <property type="match status" value="1"/>
</dbReference>
<dbReference type="PROSITE" id="PS00072">
    <property type="entry name" value="ACYL_COA_DH_1"/>
    <property type="match status" value="1"/>
</dbReference>
<dbReference type="InterPro" id="IPR036250">
    <property type="entry name" value="AcylCo_DH-like_C"/>
</dbReference>
<gene>
    <name evidence="14" type="ORF">FNH09_16750</name>
</gene>
<dbReference type="InterPro" id="IPR006089">
    <property type="entry name" value="Acyl-CoA_DH_CS"/>
</dbReference>
<dbReference type="Proteomes" id="UP000325849">
    <property type="component" value="Unassembled WGS sequence"/>
</dbReference>
<dbReference type="SUPFAM" id="SSF56645">
    <property type="entry name" value="Acyl-CoA dehydrogenase NM domain-like"/>
    <property type="match status" value="1"/>
</dbReference>
<evidence type="ECO:0000256" key="8">
    <source>
        <dbReference type="ARBA" id="ARBA00040394"/>
    </source>
</evidence>
<dbReference type="InterPro" id="IPR009100">
    <property type="entry name" value="AcylCoA_DH/oxidase_NM_dom_sf"/>
</dbReference>
<keyword evidence="5 10" id="KW-0274">FAD</keyword>
<dbReference type="InterPro" id="IPR013786">
    <property type="entry name" value="AcylCoA_DH/ox_N"/>
</dbReference>
<feature type="domain" description="Acyl-CoA dehydrogenase/oxidase N-terminal" evidence="13">
    <location>
        <begin position="8"/>
        <end position="118"/>
    </location>
</feature>
<dbReference type="PROSITE" id="PS00073">
    <property type="entry name" value="ACYL_COA_DH_2"/>
    <property type="match status" value="1"/>
</dbReference>
<keyword evidence="15" id="KW-1185">Reference proteome</keyword>
<organism evidence="14 15">
    <name type="scientific">Streptomyces adustus</name>
    <dbReference type="NCBI Taxonomy" id="1609272"/>
    <lineage>
        <taxon>Bacteria</taxon>
        <taxon>Bacillati</taxon>
        <taxon>Actinomycetota</taxon>
        <taxon>Actinomycetes</taxon>
        <taxon>Kitasatosporales</taxon>
        <taxon>Streptomycetaceae</taxon>
        <taxon>Streptomyces</taxon>
    </lineage>
</organism>
<evidence type="ECO:0000313" key="14">
    <source>
        <dbReference type="EMBL" id="MPY32853.1"/>
    </source>
</evidence>
<dbReference type="Gene3D" id="1.20.140.10">
    <property type="entry name" value="Butyryl-CoA Dehydrogenase, subunit A, domain 3"/>
    <property type="match status" value="1"/>
</dbReference>
<feature type="domain" description="Acyl-CoA dehydrogenase/oxidase C-terminal" evidence="11">
    <location>
        <begin position="241"/>
        <end position="381"/>
    </location>
</feature>
<dbReference type="FunFam" id="1.20.140.10:FF:000001">
    <property type="entry name" value="Acyl-CoA dehydrogenase"/>
    <property type="match status" value="1"/>
</dbReference>
<dbReference type="InterPro" id="IPR006091">
    <property type="entry name" value="Acyl-CoA_Oxase/DH_mid-dom"/>
</dbReference>
<evidence type="ECO:0000256" key="2">
    <source>
        <dbReference type="ARBA" id="ARBA00005102"/>
    </source>
</evidence>
<dbReference type="PANTHER" id="PTHR48083">
    <property type="entry name" value="MEDIUM-CHAIN SPECIFIC ACYL-COA DEHYDROGENASE, MITOCHONDRIAL-RELATED"/>
    <property type="match status" value="1"/>
</dbReference>
<comment type="function">
    <text evidence="7">Catalyzes the dehydrogenation at the alpha-beta position of ACP-bound acyl chains. This results in the introduction of a double bond in the lipidic chain, which is further transferred to the epsilon-amino group of lysine residue in the mycobactin core by MbtK.</text>
</comment>
<dbReference type="AlphaFoldDB" id="A0A5N8VC85"/>
<dbReference type="Gene3D" id="1.10.540.10">
    <property type="entry name" value="Acyl-CoA dehydrogenase/oxidase, N-terminal domain"/>
    <property type="match status" value="1"/>
</dbReference>
<evidence type="ECO:0000256" key="3">
    <source>
        <dbReference type="ARBA" id="ARBA00009347"/>
    </source>
</evidence>
<dbReference type="GO" id="GO:0003995">
    <property type="term" value="F:acyl-CoA dehydrogenase activity"/>
    <property type="evidence" value="ECO:0007669"/>
    <property type="project" value="InterPro"/>
</dbReference>
<evidence type="ECO:0000259" key="11">
    <source>
        <dbReference type="Pfam" id="PF00441"/>
    </source>
</evidence>
<evidence type="ECO:0000256" key="5">
    <source>
        <dbReference type="ARBA" id="ARBA00022827"/>
    </source>
</evidence>
<evidence type="ECO:0000259" key="12">
    <source>
        <dbReference type="Pfam" id="PF02770"/>
    </source>
</evidence>
<evidence type="ECO:0000256" key="4">
    <source>
        <dbReference type="ARBA" id="ARBA00022630"/>
    </source>
</evidence>
<dbReference type="InterPro" id="IPR037069">
    <property type="entry name" value="AcylCoA_DH/ox_N_sf"/>
</dbReference>
<evidence type="ECO:0000256" key="9">
    <source>
        <dbReference type="ARBA" id="ARBA00042660"/>
    </source>
</evidence>
<comment type="similarity">
    <text evidence="3 10">Belongs to the acyl-CoA dehydrogenase family.</text>
</comment>
<dbReference type="RefSeq" id="WP_162468690.1">
    <property type="nucleotide sequence ID" value="NZ_VJZD01000057.1"/>
</dbReference>
<protein>
    <recommendedName>
        <fullName evidence="8">Acyl-[acyl-carrier-protein] dehydrogenase MbtN</fullName>
    </recommendedName>
    <alternativeName>
        <fullName evidence="9">Mycobactin synthase protein N</fullName>
    </alternativeName>
</protein>
<comment type="cofactor">
    <cofactor evidence="1 10">
        <name>FAD</name>
        <dbReference type="ChEBI" id="CHEBI:57692"/>
    </cofactor>
</comment>
<dbReference type="InterPro" id="IPR050741">
    <property type="entry name" value="Acyl-CoA_dehydrogenase"/>
</dbReference>
<dbReference type="GO" id="GO:0033539">
    <property type="term" value="P:fatty acid beta-oxidation using acyl-CoA dehydrogenase"/>
    <property type="evidence" value="ECO:0007669"/>
    <property type="project" value="TreeGrafter"/>
</dbReference>
<keyword evidence="4 10" id="KW-0285">Flavoprotein</keyword>
<evidence type="ECO:0000256" key="1">
    <source>
        <dbReference type="ARBA" id="ARBA00001974"/>
    </source>
</evidence>
<dbReference type="Pfam" id="PF02770">
    <property type="entry name" value="Acyl-CoA_dh_M"/>
    <property type="match status" value="1"/>
</dbReference>
<proteinExistence type="inferred from homology"/>
<evidence type="ECO:0000259" key="13">
    <source>
        <dbReference type="Pfam" id="PF02771"/>
    </source>
</evidence>
<evidence type="ECO:0000256" key="7">
    <source>
        <dbReference type="ARBA" id="ARBA00037085"/>
    </source>
</evidence>
<evidence type="ECO:0000256" key="6">
    <source>
        <dbReference type="ARBA" id="ARBA00023002"/>
    </source>
</evidence>
<keyword evidence="6 10" id="KW-0560">Oxidoreductase</keyword>
<dbReference type="InterPro" id="IPR009075">
    <property type="entry name" value="AcylCo_DH/oxidase_C"/>
</dbReference>
<evidence type="ECO:0000256" key="10">
    <source>
        <dbReference type="RuleBase" id="RU362125"/>
    </source>
</evidence>
<accession>A0A5N8VC85</accession>
<comment type="pathway">
    <text evidence="2">Siderophore biosynthesis; mycobactin biosynthesis.</text>
</comment>
<sequence>MRRTVFQDEHETFRARVRDLIETEVVPLYPEWEAAGRVPRDFYRRLGKLGIFGFGIPEEFGGSGEKSFKFNAVIAEECARAGVTFGGASAHLALPATLVTYTTREQKERWLPGFVTGDLMTAIAITEPEAGSDLAGLRTSAELSEDGTHYVLNGAKAYVSGGAQADLVLVACRTGTDGSDRRGGMSLLAVDTRAPGVTVETGAATLGLRSSDIVAMTFSDVRVPAGDVVGGLGEAFACLAEIFPQERLGIAVGAYAHAAAAVHLATEYVRERTAFGKPVAAFQNTKFVLADCKVTVNALQAVVDQALDAFDAGELTAEEAAATKLYCTEAAPGVIDRCLQLHGGLGFTTDSPIARLYADNRASRIFGGTSEIMRTIVAKSMGL</sequence>
<reference evidence="14 15" key="1">
    <citation type="submission" date="2019-07" db="EMBL/GenBank/DDBJ databases">
        <title>New species of Amycolatopsis and Streptomyces.</title>
        <authorList>
            <person name="Duangmal K."/>
            <person name="Teo W.F.A."/>
            <person name="Lipun K."/>
        </authorList>
    </citation>
    <scope>NUCLEOTIDE SEQUENCE [LARGE SCALE GENOMIC DNA]</scope>
    <source>
        <strain evidence="14 15">NBRC 109810</strain>
    </source>
</reference>
<feature type="domain" description="Acyl-CoA oxidase/dehydrogenase middle" evidence="12">
    <location>
        <begin position="122"/>
        <end position="221"/>
    </location>
</feature>
<dbReference type="InterPro" id="IPR046373">
    <property type="entry name" value="Acyl-CoA_Oxase/DH_mid-dom_sf"/>
</dbReference>
<evidence type="ECO:0000313" key="15">
    <source>
        <dbReference type="Proteomes" id="UP000325849"/>
    </source>
</evidence>
<dbReference type="GO" id="GO:0050660">
    <property type="term" value="F:flavin adenine dinucleotide binding"/>
    <property type="evidence" value="ECO:0007669"/>
    <property type="project" value="InterPro"/>
</dbReference>
<dbReference type="FunFam" id="2.40.110.10:FF:000002">
    <property type="entry name" value="Acyl-CoA dehydrogenase fadE12"/>
    <property type="match status" value="1"/>
</dbReference>
<dbReference type="Pfam" id="PF00441">
    <property type="entry name" value="Acyl-CoA_dh_1"/>
    <property type="match status" value="1"/>
</dbReference>
<name>A0A5N8VC85_9ACTN</name>